<dbReference type="GO" id="GO:0004674">
    <property type="term" value="F:protein serine/threonine kinase activity"/>
    <property type="evidence" value="ECO:0007669"/>
    <property type="project" value="TreeGrafter"/>
</dbReference>
<dbReference type="Gene3D" id="1.10.510.10">
    <property type="entry name" value="Transferase(Phosphotransferase) domain 1"/>
    <property type="match status" value="1"/>
</dbReference>
<gene>
    <name evidence="3" type="ORF">OC846_000364</name>
</gene>
<feature type="domain" description="Protein kinase" evidence="2">
    <location>
        <begin position="43"/>
        <end position="440"/>
    </location>
</feature>
<comment type="caution">
    <text evidence="3">The sequence shown here is derived from an EMBL/GenBank/DDBJ whole genome shotgun (WGS) entry which is preliminary data.</text>
</comment>
<dbReference type="SUPFAM" id="SSF56112">
    <property type="entry name" value="Protein kinase-like (PK-like)"/>
    <property type="match status" value="1"/>
</dbReference>
<dbReference type="AlphaFoldDB" id="A0AAN6JX26"/>
<dbReference type="EMBL" id="JAPDMZ010000004">
    <property type="protein sequence ID" value="KAK0557576.1"/>
    <property type="molecule type" value="Genomic_DNA"/>
</dbReference>
<sequence>MSQQSSKRRRPAGFEPLVDLAHISLLPRRDVFSQPPASKNNNVALLEWHARGLTSSVYKTSLPIVAGSEQPRAVCVKVTSLDLLVRPHSAERELACLQHLRGSEHVAELIDAFVSYPDPFSTNYEMILDFYPFELGQLIDDPSFLPDTWATSAPSSLRDRHPQYGDFLWYLTTGLANGLKHMHKSGVAHRDIKPSNILLTQDGVPVYADFATAWQDYLANDSNSDDQSQYEGDNGSGGLEYAVGTGAFRAPELLFAPEAGYNVFKVDVWELGVTLSCCFLPFENTIHEKDDESSDGDGPPPLTGLTSSMRSERLWYEADPEDLDDRRTQQAPTRQMLFDGDRGEIALASSIFRILGLPEKQEDWPSSTFRPSFDRLPFDRSQPSGPISDSLPLIDQVKAHAKISAQVDAIVIIIAKALQLSASKRPTADQLVDWVTLATP</sequence>
<proteinExistence type="predicted"/>
<name>A0AAN6JX26_9BASI</name>
<dbReference type="SMART" id="SM00220">
    <property type="entry name" value="S_TKc"/>
    <property type="match status" value="1"/>
</dbReference>
<reference evidence="3" key="1">
    <citation type="journal article" date="2023" name="PhytoFront">
        <title>Draft Genome Resources of Seven Strains of Tilletia horrida, Causal Agent of Kernel Smut of Rice.</title>
        <authorList>
            <person name="Khanal S."/>
            <person name="Antony Babu S."/>
            <person name="Zhou X.G."/>
        </authorList>
    </citation>
    <scope>NUCLEOTIDE SEQUENCE</scope>
    <source>
        <strain evidence="3">TX6</strain>
    </source>
</reference>
<dbReference type="GO" id="GO:0005634">
    <property type="term" value="C:nucleus"/>
    <property type="evidence" value="ECO:0007669"/>
    <property type="project" value="TreeGrafter"/>
</dbReference>
<dbReference type="GO" id="GO:0044773">
    <property type="term" value="P:mitotic DNA damage checkpoint signaling"/>
    <property type="evidence" value="ECO:0007669"/>
    <property type="project" value="TreeGrafter"/>
</dbReference>
<evidence type="ECO:0000313" key="3">
    <source>
        <dbReference type="EMBL" id="KAK0557576.1"/>
    </source>
</evidence>
<dbReference type="PANTHER" id="PTHR44167">
    <property type="entry name" value="OVARIAN-SPECIFIC SERINE/THREONINE-PROTEIN KINASE LOK-RELATED"/>
    <property type="match status" value="1"/>
</dbReference>
<organism evidence="3 4">
    <name type="scientific">Tilletia horrida</name>
    <dbReference type="NCBI Taxonomy" id="155126"/>
    <lineage>
        <taxon>Eukaryota</taxon>
        <taxon>Fungi</taxon>
        <taxon>Dikarya</taxon>
        <taxon>Basidiomycota</taxon>
        <taxon>Ustilaginomycotina</taxon>
        <taxon>Exobasidiomycetes</taxon>
        <taxon>Tilletiales</taxon>
        <taxon>Tilletiaceae</taxon>
        <taxon>Tilletia</taxon>
    </lineage>
</organism>
<accession>A0AAN6JX26</accession>
<feature type="region of interest" description="Disordered" evidence="1">
    <location>
        <begin position="288"/>
        <end position="310"/>
    </location>
</feature>
<dbReference type="InterPro" id="IPR008271">
    <property type="entry name" value="Ser/Thr_kinase_AS"/>
</dbReference>
<keyword evidence="4" id="KW-1185">Reference proteome</keyword>
<dbReference type="GO" id="GO:0005524">
    <property type="term" value="F:ATP binding"/>
    <property type="evidence" value="ECO:0007669"/>
    <property type="project" value="InterPro"/>
</dbReference>
<dbReference type="InterPro" id="IPR000719">
    <property type="entry name" value="Prot_kinase_dom"/>
</dbReference>
<evidence type="ECO:0000313" key="4">
    <source>
        <dbReference type="Proteomes" id="UP001176517"/>
    </source>
</evidence>
<dbReference type="InterPro" id="IPR011009">
    <property type="entry name" value="Kinase-like_dom_sf"/>
</dbReference>
<dbReference type="PANTHER" id="PTHR44167:SF30">
    <property type="entry name" value="PHOSPHORYLASE KINASE"/>
    <property type="match status" value="1"/>
</dbReference>
<dbReference type="Proteomes" id="UP001176517">
    <property type="component" value="Unassembled WGS sequence"/>
</dbReference>
<protein>
    <recommendedName>
        <fullName evidence="2">Protein kinase domain-containing protein</fullName>
    </recommendedName>
</protein>
<evidence type="ECO:0000259" key="2">
    <source>
        <dbReference type="PROSITE" id="PS50011"/>
    </source>
</evidence>
<dbReference type="Pfam" id="PF00069">
    <property type="entry name" value="Pkinase"/>
    <property type="match status" value="1"/>
</dbReference>
<dbReference type="PROSITE" id="PS50011">
    <property type="entry name" value="PROTEIN_KINASE_DOM"/>
    <property type="match status" value="1"/>
</dbReference>
<dbReference type="PROSITE" id="PS00108">
    <property type="entry name" value="PROTEIN_KINASE_ST"/>
    <property type="match status" value="1"/>
</dbReference>
<evidence type="ECO:0000256" key="1">
    <source>
        <dbReference type="SAM" id="MobiDB-lite"/>
    </source>
</evidence>